<evidence type="ECO:0000256" key="5">
    <source>
        <dbReference type="ARBA" id="ARBA00022844"/>
    </source>
</evidence>
<keyword evidence="5" id="KW-0946">Virion</keyword>
<organism evidence="7 8">
    <name type="scientific">Changuinola virus</name>
    <dbReference type="NCBI Taxonomy" id="40052"/>
    <lineage>
        <taxon>Viruses</taxon>
        <taxon>Riboviria</taxon>
        <taxon>Orthornavirae</taxon>
        <taxon>Duplornaviricota</taxon>
        <taxon>Resentoviricetes</taxon>
        <taxon>Reovirales</taxon>
        <taxon>Sedoreoviridae</taxon>
        <taxon>Orbivirus</taxon>
        <taxon>Orbivirus changuinolaense</taxon>
    </lineage>
</organism>
<dbReference type="InterPro" id="IPR001742">
    <property type="entry name" value="Capsid_VP2_Orbivir"/>
</dbReference>
<evidence type="ECO:0000256" key="3">
    <source>
        <dbReference type="ARBA" id="ARBA00015347"/>
    </source>
</evidence>
<sequence>MTTEFTIAVAEINNKLCHDSLFNDYDIVIDTSKKAALDNNGKWDMKQESARRNIYMWGTDRLIDDAIKGIPGAESYLCIANSIDSVLGELKDENLENRDKIQNQVSRELKWAMNMQSQEWKIDNKKRPIIECRYGSIHAQDHHFESLVYYRSAIPENKCSHLYLNEFNENIYTDLHNIVHNTIYLIDYTFKIKCIDNKPYRFPIGVIFPYKQRKQSDYNNKGKKENCFPEHFNTFRDNGAKGEKNIFLTNDSEADETDKDDNEEKQLEFYKRQLITINNEILEYKQIIDKNKHTLKEENIIYKMLEDQEMKKEDISSKIMKINETRSQCSKVNVEYGERKMEKLTYIPDDVNYIPKESELDLELDITHIFNGAYEHAMLKQIKEDGTLSDFQSKIIMDDKKHNTAEKILERYDEIKNQDNNVTDKWLDIKRSTMSYYNLKDEIISGYGPLKVEGALTPNKMADMRGNEKYKDLVALIEHGGVPVVKIDGLKLCKLFTEHSKNNPNNQIQFINDEDICKKFRNCLNTLFNQNIENEMASIDKIHKEGWTVHPINKKAFQIINGISASSQKQNIAKLGILISQVYGGYVDNNCPIHALRGGMLYANSFFGNVYDLLKRTFTWDISKTENNMGWKIPHKNMKIKPMTRMNVYDHDFIRGRAGICWNLHWGNLLTVDVNSGYPHFKEESEFTQSSFDNGKVNKFYQDMLNVDVWDKVHTELDGLLNDDAQFYIKNIQLDFYLDDKDVLITPSYYGKQIYYNVIANCNYKCVATQTHKTTSEKNEYKHTAAQRLLVPDNWFRPFQREYDNALICQGQAVYTTQQIRGRLERTFIDTIAKNEDFRKYVKQTEKEIIETQCPITYPSRYVPWKFFSQLFSLYINFMPLAVREKIQSNEKRIKIYPDIQMYDIDYDVTSIYSGIYRIFVYGYNALNLKNNRDIYLFLRNFQRAYGEERLHMLKNTIPQLYNIISDRKNNNIDEFFVINFLFLLCSNNINSVVQEETYVPICYCRSSNILITSIKLLPSNMKNSSSSYFPYLSRFFGLKQHKEWMNASEILIDMRNKAVDYFIGKIIVTISKELEICQTKHQNVVMWVGSKCGGVSECVVFFQAITFPKAAYMLIAIGDQHMNYDDVYREIRYNYQTSFESCKGIVLCKILDNEIIDFKVIGTLKVRKMLRNFWGLSHDMLLIKSLGDIFGNAHLVTKLMNI</sequence>
<dbReference type="EMBL" id="KF668558">
    <property type="protein sequence ID" value="AGZ91901.1"/>
    <property type="molecule type" value="Genomic_RNA"/>
</dbReference>
<reference evidence="7 8" key="1">
    <citation type="journal article" date="2014" name="J. Gen. Virol.">
        <title>Genetic and biological characterization of selected Changuinola viruses (Reoviridae, Orbivirus) from Brazil.</title>
        <authorList>
            <person name="Silva S.P."/>
            <person name="Dilcher M."/>
            <person name="Weber F."/>
            <person name="Hufert F.T."/>
            <person name="Weidmann M."/>
            <person name="Cardoso J.F."/>
            <person name="Carvalho V.L."/>
            <person name="Chiang J.O."/>
            <person name="Martins L.C."/>
            <person name="Lima C.P."/>
            <person name="Da Silva D.E."/>
            <person name="Vianez-Junior J.L."/>
            <person name="Popov V.L."/>
            <person name="Travassos da Rosa A.P."/>
            <person name="Tesh R.B."/>
            <person name="Vasconcelos P.F."/>
            <person name="Nunes M.R."/>
        </authorList>
    </citation>
    <scope>NUCLEOTIDE SEQUENCE [LARGE SCALE GENOMIC DNA]</scope>
    <source>
        <strain evidence="7">CGLV/BE AR 425269</strain>
    </source>
</reference>
<dbReference type="Pfam" id="PF00898">
    <property type="entry name" value="Orbi_VP2"/>
    <property type="match status" value="1"/>
</dbReference>
<evidence type="ECO:0000313" key="8">
    <source>
        <dbReference type="Proteomes" id="UP000169656"/>
    </source>
</evidence>
<evidence type="ECO:0000313" key="7">
    <source>
        <dbReference type="EMBL" id="AGZ91901.1"/>
    </source>
</evidence>
<dbReference type="GO" id="GO:0039625">
    <property type="term" value="C:viral inner capsid"/>
    <property type="evidence" value="ECO:0007669"/>
    <property type="project" value="UniProtKB-KW"/>
</dbReference>
<name>U5YIA1_9REOV</name>
<proteinExistence type="inferred from homology"/>
<comment type="subcellular location">
    <subcellularLocation>
        <location evidence="1">Virion</location>
    </subcellularLocation>
</comment>
<dbReference type="GO" id="GO:0005198">
    <property type="term" value="F:structural molecule activity"/>
    <property type="evidence" value="ECO:0007669"/>
    <property type="project" value="InterPro"/>
</dbReference>
<evidence type="ECO:0000256" key="2">
    <source>
        <dbReference type="ARBA" id="ARBA00008722"/>
    </source>
</evidence>
<dbReference type="Proteomes" id="UP000169656">
    <property type="component" value="Genome"/>
</dbReference>
<keyword evidence="6" id="KW-1153">Inner capsid protein</keyword>
<evidence type="ECO:0000256" key="1">
    <source>
        <dbReference type="ARBA" id="ARBA00004328"/>
    </source>
</evidence>
<evidence type="ECO:0000256" key="6">
    <source>
        <dbReference type="ARBA" id="ARBA00022996"/>
    </source>
</evidence>
<keyword evidence="4" id="KW-0167">Capsid protein</keyword>
<comment type="similarity">
    <text evidence="2">Belongs to the orbivirus VP2 family.</text>
</comment>
<gene>
    <name evidence="7" type="ORF">CGLV_VP2</name>
</gene>
<protein>
    <recommendedName>
        <fullName evidence="3">Outer capsid protein VP2</fullName>
    </recommendedName>
</protein>
<evidence type="ECO:0000256" key="4">
    <source>
        <dbReference type="ARBA" id="ARBA00022561"/>
    </source>
</evidence>
<accession>U5YIA1</accession>